<dbReference type="SUPFAM" id="SSF51182">
    <property type="entry name" value="RmlC-like cupins"/>
    <property type="match status" value="1"/>
</dbReference>
<dbReference type="Proteomes" id="UP001265550">
    <property type="component" value="Unassembled WGS sequence"/>
</dbReference>
<comment type="caution">
    <text evidence="1">The sequence shown here is derived from an EMBL/GenBank/DDBJ whole genome shotgun (WGS) entry which is preliminary data.</text>
</comment>
<reference evidence="1 2" key="1">
    <citation type="submission" date="2023-07" db="EMBL/GenBank/DDBJ databases">
        <title>Sorghum-associated microbial communities from plants grown in Nebraska, USA.</title>
        <authorList>
            <person name="Schachtman D."/>
        </authorList>
    </citation>
    <scope>NUCLEOTIDE SEQUENCE [LARGE SCALE GENOMIC DNA]</scope>
    <source>
        <strain evidence="1 2">BE240</strain>
    </source>
</reference>
<evidence type="ECO:0000313" key="1">
    <source>
        <dbReference type="EMBL" id="MDR7092650.1"/>
    </source>
</evidence>
<proteinExistence type="predicted"/>
<keyword evidence="1" id="KW-0223">Dioxygenase</keyword>
<dbReference type="InterPro" id="IPR004313">
    <property type="entry name" value="ARD"/>
</dbReference>
<gene>
    <name evidence="1" type="ORF">J2X09_000373</name>
</gene>
<dbReference type="GO" id="GO:0010309">
    <property type="term" value="F:acireductone dioxygenase [iron(II)-requiring] activity"/>
    <property type="evidence" value="ECO:0007669"/>
    <property type="project" value="UniProtKB-EC"/>
</dbReference>
<dbReference type="EC" id="1.13.11.53" evidence="1"/>
<evidence type="ECO:0000313" key="2">
    <source>
        <dbReference type="Proteomes" id="UP001265550"/>
    </source>
</evidence>
<keyword evidence="2" id="KW-1185">Reference proteome</keyword>
<dbReference type="GO" id="GO:0010308">
    <property type="term" value="F:acireductone dioxygenase (Ni2+-requiring) activity"/>
    <property type="evidence" value="ECO:0007669"/>
    <property type="project" value="UniProtKB-EC"/>
</dbReference>
<dbReference type="EC" id="1.13.11.54" evidence="1"/>
<dbReference type="RefSeq" id="WP_204731656.1">
    <property type="nucleotide sequence ID" value="NZ_JAVDWE010000001.1"/>
</dbReference>
<dbReference type="Pfam" id="PF03079">
    <property type="entry name" value="ARD"/>
    <property type="match status" value="1"/>
</dbReference>
<protein>
    <submittedName>
        <fullName evidence="1">1,2-dihydroxy-3-keto-5-methylthiopentene dioxygenase</fullName>
        <ecNumber evidence="1">1.13.11.53</ecNumber>
        <ecNumber evidence="1">1.13.11.54</ecNumber>
    </submittedName>
</protein>
<dbReference type="InterPro" id="IPR011051">
    <property type="entry name" value="RmlC_Cupin_sf"/>
</dbReference>
<dbReference type="InterPro" id="IPR014710">
    <property type="entry name" value="RmlC-like_jellyroll"/>
</dbReference>
<keyword evidence="1" id="KW-0560">Oxidoreductase</keyword>
<organism evidence="1 2">
    <name type="scientific">Hydrogenophaga laconesensis</name>
    <dbReference type="NCBI Taxonomy" id="1805971"/>
    <lineage>
        <taxon>Bacteria</taxon>
        <taxon>Pseudomonadati</taxon>
        <taxon>Pseudomonadota</taxon>
        <taxon>Betaproteobacteria</taxon>
        <taxon>Burkholderiales</taxon>
        <taxon>Comamonadaceae</taxon>
        <taxon>Hydrogenophaga</taxon>
    </lineage>
</organism>
<name>A0ABU1V5G7_9BURK</name>
<dbReference type="Gene3D" id="2.60.120.10">
    <property type="entry name" value="Jelly Rolls"/>
    <property type="match status" value="1"/>
</dbReference>
<sequence length="189" mass="19994">MAAVATFDPDGLWLSTSVCEGAACPLAAALGVRWGRWPDGQEALDARAAESARALAHLRRELGAHVTERFSLAGRGYDGANPRPQELVGEDAVACVFLQGTALLSVRTRAGFSSLLCDAGDWLLLPAGVPHVFDAGESPDVSFLRLTAGTRGWFPWHTGLSLPHSLPAKDAFVEHLLHELGEDIEGSGA</sequence>
<dbReference type="EMBL" id="JAVDWE010000001">
    <property type="protein sequence ID" value="MDR7092650.1"/>
    <property type="molecule type" value="Genomic_DNA"/>
</dbReference>
<accession>A0ABU1V5G7</accession>